<dbReference type="PANTHER" id="PTHR15020:SF50">
    <property type="entry name" value="UPF0659 PROTEIN YMR090W"/>
    <property type="match status" value="1"/>
</dbReference>
<reference evidence="2 3" key="1">
    <citation type="submission" date="2019-01" db="EMBL/GenBank/DDBJ databases">
        <title>Egibacter rhizosphaerae EGI 80759T.</title>
        <authorList>
            <person name="Chen D.-D."/>
            <person name="Tian Y."/>
            <person name="Jiao J.-Y."/>
            <person name="Zhang X.-T."/>
            <person name="Zhang Y.-G."/>
            <person name="Zhang Y."/>
            <person name="Xiao M."/>
            <person name="Shu W.-S."/>
            <person name="Li W.-J."/>
        </authorList>
    </citation>
    <scope>NUCLEOTIDE SEQUENCE [LARGE SCALE GENOMIC DNA]</scope>
    <source>
        <strain evidence="2 3">EGI 80759</strain>
    </source>
</reference>
<evidence type="ECO:0000313" key="3">
    <source>
        <dbReference type="Proteomes" id="UP000291469"/>
    </source>
</evidence>
<dbReference type="EMBL" id="CP036402">
    <property type="protein sequence ID" value="QBI19610.1"/>
    <property type="molecule type" value="Genomic_DNA"/>
</dbReference>
<dbReference type="Pfam" id="PF13460">
    <property type="entry name" value="NAD_binding_10"/>
    <property type="match status" value="1"/>
</dbReference>
<name>A0A411YEJ0_9ACTN</name>
<dbReference type="KEGG" id="erz:ER308_08645"/>
<proteinExistence type="predicted"/>
<evidence type="ECO:0000313" key="2">
    <source>
        <dbReference type="EMBL" id="QBI19610.1"/>
    </source>
</evidence>
<dbReference type="Gene3D" id="3.40.50.720">
    <property type="entry name" value="NAD(P)-binding Rossmann-like Domain"/>
    <property type="match status" value="1"/>
</dbReference>
<keyword evidence="3" id="KW-1185">Reference proteome</keyword>
<organism evidence="2 3">
    <name type="scientific">Egibacter rhizosphaerae</name>
    <dbReference type="NCBI Taxonomy" id="1670831"/>
    <lineage>
        <taxon>Bacteria</taxon>
        <taxon>Bacillati</taxon>
        <taxon>Actinomycetota</taxon>
        <taxon>Nitriliruptoria</taxon>
        <taxon>Egibacterales</taxon>
        <taxon>Egibacteraceae</taxon>
        <taxon>Egibacter</taxon>
    </lineage>
</organism>
<gene>
    <name evidence="2" type="ORF">ER308_08645</name>
</gene>
<dbReference type="PANTHER" id="PTHR15020">
    <property type="entry name" value="FLAVIN REDUCTASE-RELATED"/>
    <property type="match status" value="1"/>
</dbReference>
<sequence length="92" mass="10276">MVSRLTLRPIVRTIFRRVYADLEAMEQVLAASSLDWTVLRPGYLTDHPATGYRLAIEANVPGAMRRADLARAMLDVLDDPTTQHRALGIASR</sequence>
<dbReference type="OrthoDB" id="3763081at2"/>
<dbReference type="Proteomes" id="UP000291469">
    <property type="component" value="Chromosome"/>
</dbReference>
<dbReference type="InterPro" id="IPR016040">
    <property type="entry name" value="NAD(P)-bd_dom"/>
</dbReference>
<dbReference type="AlphaFoldDB" id="A0A411YEJ0"/>
<evidence type="ECO:0000259" key="1">
    <source>
        <dbReference type="Pfam" id="PF13460"/>
    </source>
</evidence>
<dbReference type="InterPro" id="IPR036291">
    <property type="entry name" value="NAD(P)-bd_dom_sf"/>
</dbReference>
<accession>A0A411YEJ0</accession>
<protein>
    <submittedName>
        <fullName evidence="2">NAD(P)-dependent oxidoreductase</fullName>
    </submittedName>
</protein>
<feature type="domain" description="NAD(P)-binding" evidence="1">
    <location>
        <begin position="9"/>
        <end position="80"/>
    </location>
</feature>
<dbReference type="SUPFAM" id="SSF51735">
    <property type="entry name" value="NAD(P)-binding Rossmann-fold domains"/>
    <property type="match status" value="1"/>
</dbReference>